<sequence length="84" mass="9233">MKAFRRPRIRSLVAATSVAGALVLGLGAPAYADYSSPTYSTLKACNEARPKYQSSWTKPQACRPMYNWDGTKVIGYAFLVITRA</sequence>
<reference evidence="2 5" key="2">
    <citation type="submission" date="2017-10" db="EMBL/GenBank/DDBJ databases">
        <title>Integration of genomic and chemical information greatly accelerates assignment of the full stereostructure of myelolactone, a potent inhibitor of myeloma from a marine-derived Micromonospora.</title>
        <authorList>
            <person name="Kim M.C."/>
            <person name="Machado H."/>
            <person name="Jensen P.R."/>
            <person name="Fenical W."/>
        </authorList>
    </citation>
    <scope>NUCLEOTIDE SEQUENCE [LARGE SCALE GENOMIC DNA]</scope>
    <source>
        <strain evidence="2 5">CNY-010</strain>
    </source>
</reference>
<feature type="signal peptide" evidence="1">
    <location>
        <begin position="1"/>
        <end position="32"/>
    </location>
</feature>
<organism evidence="2 5">
    <name type="scientific">Micromonospora tulbaghiae</name>
    <dbReference type="NCBI Taxonomy" id="479978"/>
    <lineage>
        <taxon>Bacteria</taxon>
        <taxon>Bacillati</taxon>
        <taxon>Actinomycetota</taxon>
        <taxon>Actinomycetes</taxon>
        <taxon>Micromonosporales</taxon>
        <taxon>Micromonosporaceae</taxon>
        <taxon>Micromonospora</taxon>
    </lineage>
</organism>
<dbReference type="AlphaFoldDB" id="A0A1C4VDL8"/>
<reference evidence="3 4" key="1">
    <citation type="submission" date="2016-06" db="EMBL/GenBank/DDBJ databases">
        <authorList>
            <person name="Varghese N."/>
            <person name="Submissions Spin"/>
        </authorList>
    </citation>
    <scope>NUCLEOTIDE SEQUENCE [LARGE SCALE GENOMIC DNA]</scope>
    <source>
        <strain evidence="3 4">DSM 45142</strain>
    </source>
</reference>
<dbReference type="KEGG" id="mtua:CSH63_18505"/>
<dbReference type="Proteomes" id="UP000267804">
    <property type="component" value="Chromosome"/>
</dbReference>
<evidence type="ECO:0000313" key="4">
    <source>
        <dbReference type="Proteomes" id="UP000199405"/>
    </source>
</evidence>
<dbReference type="EMBL" id="FMCQ01000003">
    <property type="protein sequence ID" value="SCE82114.1"/>
    <property type="molecule type" value="Genomic_DNA"/>
</dbReference>
<keyword evidence="1" id="KW-0732">Signal</keyword>
<proteinExistence type="predicted"/>
<dbReference type="GeneID" id="93469818"/>
<evidence type="ECO:0000313" key="5">
    <source>
        <dbReference type="Proteomes" id="UP000267804"/>
    </source>
</evidence>
<keyword evidence="4" id="KW-1185">Reference proteome</keyword>
<protein>
    <submittedName>
        <fullName evidence="2">Uncharacterized protein</fullName>
    </submittedName>
</protein>
<dbReference type="RefSeq" id="WP_091329812.1">
    <property type="nucleotide sequence ID" value="NZ_CP024087.1"/>
</dbReference>
<gene>
    <name evidence="2" type="ORF">CSH63_18505</name>
    <name evidence="3" type="ORF">GA0070562_3043</name>
</gene>
<accession>A0A1C4VDL8</accession>
<evidence type="ECO:0000256" key="1">
    <source>
        <dbReference type="SAM" id="SignalP"/>
    </source>
</evidence>
<evidence type="ECO:0000313" key="3">
    <source>
        <dbReference type="EMBL" id="SCE82114.1"/>
    </source>
</evidence>
<feature type="chain" id="PRO_5044556387" evidence="1">
    <location>
        <begin position="33"/>
        <end position="84"/>
    </location>
</feature>
<evidence type="ECO:0000313" key="2">
    <source>
        <dbReference type="EMBL" id="AYF29421.1"/>
    </source>
</evidence>
<dbReference type="Proteomes" id="UP000199405">
    <property type="component" value="Unassembled WGS sequence"/>
</dbReference>
<name>A0A1C4VDL8_9ACTN</name>
<dbReference type="EMBL" id="CP024087">
    <property type="protein sequence ID" value="AYF29421.1"/>
    <property type="molecule type" value="Genomic_DNA"/>
</dbReference>